<dbReference type="Proteomes" id="UP000318821">
    <property type="component" value="Unassembled WGS sequence"/>
</dbReference>
<dbReference type="AlphaFoldDB" id="A0A504Y4C8"/>
<reference evidence="3" key="1">
    <citation type="submission" date="2019-02" db="EMBL/GenBank/DDBJ databases">
        <title>FDA dAtabase for Regulatory Grade micrObial Sequences (FDA-ARGOS): Supporting development and validation of Infectious Disease Dx tests.</title>
        <authorList>
            <person name="Duncan R."/>
            <person name="Fisher C."/>
            <person name="Tallon L."/>
            <person name="Sadzewicz L."/>
            <person name="Sengamalay N."/>
            <person name="Ott S."/>
            <person name="Godinez A."/>
            <person name="Nagaraj S."/>
            <person name="Vavikolanu K."/>
            <person name="Vyas G."/>
            <person name="Nadendla S."/>
            <person name="Aluvathingal J."/>
            <person name="Sichtig H."/>
        </authorList>
    </citation>
    <scope>NUCLEOTIDE SEQUENCE [LARGE SCALE GENOMIC DNA]</scope>
    <source>
        <strain evidence="3">FDAARGOS_360</strain>
    </source>
</reference>
<comment type="caution">
    <text evidence="2">The sequence shown here is derived from an EMBL/GenBank/DDBJ whole genome shotgun (WGS) entry which is preliminary data.</text>
</comment>
<evidence type="ECO:0000256" key="1">
    <source>
        <dbReference type="SAM" id="MobiDB-lite"/>
    </source>
</evidence>
<feature type="region of interest" description="Disordered" evidence="1">
    <location>
        <begin position="428"/>
        <end position="453"/>
    </location>
</feature>
<feature type="compositionally biased region" description="Low complexity" evidence="1">
    <location>
        <begin position="435"/>
        <end position="449"/>
    </location>
</feature>
<name>A0A504Y4C8_LEIDO</name>
<evidence type="ECO:0000313" key="3">
    <source>
        <dbReference type="Proteomes" id="UP000318821"/>
    </source>
</evidence>
<sequence>MSASAAQAPAARNTVAMQPLSLGNPPPIRHPTATRGNARRHHPLMLSVPERFFCDAAMRSFGHGPVGRRAIKMDSRYGRIRSPASTQPLAHQRRTRRRNILAAPAPAPSPHPGPEPPSHCHTFTGAAGSRPTPPVPNGVGDLAKASPWVRDHRCGEFPERPRRCPGLEKEQRRRGSAGASAGKHTATIEQLEKEIEALLGGAQKMRKATTDDQPMDKLALMERCLRHALWSYHKDDGKYDFDEIARWVVYTPEDEVKLAQMKRQVEAKSKLAAYRAKRAEQGLPEAPVPQINWGEEYNNVTDRELVNEKRIRYDTIAANTMERDEAQIEAVLQQYRKPVQDKRLDDLVDLLERFKPVLAREAIMQRLTIKHLEGQLGVWRYMDWCPEVRDRAELEVDVSGFQWWSPLEERRLLPVRLRSVNEVREIMAQTQSSKAAEASAHSPQASQSAGDGDRERLLKEVLALQARIHQRDDAPVEENKAAH</sequence>
<dbReference type="EMBL" id="RHLD01000057">
    <property type="protein sequence ID" value="TPP54919.1"/>
    <property type="molecule type" value="Genomic_DNA"/>
</dbReference>
<organism evidence="2 3">
    <name type="scientific">Leishmania donovani</name>
    <dbReference type="NCBI Taxonomy" id="5661"/>
    <lineage>
        <taxon>Eukaryota</taxon>
        <taxon>Discoba</taxon>
        <taxon>Euglenozoa</taxon>
        <taxon>Kinetoplastea</taxon>
        <taxon>Metakinetoplastina</taxon>
        <taxon>Trypanosomatida</taxon>
        <taxon>Trypanosomatidae</taxon>
        <taxon>Leishmaniinae</taxon>
        <taxon>Leishmania</taxon>
    </lineage>
</organism>
<accession>A0A504Y4C8</accession>
<feature type="compositionally biased region" description="Low complexity" evidence="1">
    <location>
        <begin position="1"/>
        <end position="11"/>
    </location>
</feature>
<proteinExistence type="predicted"/>
<feature type="region of interest" description="Disordered" evidence="1">
    <location>
        <begin position="1"/>
        <end position="41"/>
    </location>
</feature>
<dbReference type="VEuPathDB" id="TriTrypDB:LdBPK_081010.1"/>
<evidence type="ECO:0000313" key="2">
    <source>
        <dbReference type="EMBL" id="TPP54919.1"/>
    </source>
</evidence>
<feature type="compositionally biased region" description="Pro residues" evidence="1">
    <location>
        <begin position="105"/>
        <end position="117"/>
    </location>
</feature>
<dbReference type="VEuPathDB" id="TriTrypDB:LdCL_080015700"/>
<feature type="region of interest" description="Disordered" evidence="1">
    <location>
        <begin position="75"/>
        <end position="185"/>
    </location>
</feature>
<protein>
    <submittedName>
        <fullName evidence="2">Uncharacterized protein</fullName>
    </submittedName>
</protein>
<feature type="compositionally biased region" description="Basic and acidic residues" evidence="1">
    <location>
        <begin position="149"/>
        <end position="173"/>
    </location>
</feature>
<gene>
    <name evidence="2" type="ORF">CGC20_22935</name>
</gene>
<dbReference type="VEuPathDB" id="TriTrypDB:LDHU3_08.1460"/>